<comment type="caution">
    <text evidence="2">The sequence shown here is derived from an EMBL/GenBank/DDBJ whole genome shotgun (WGS) entry which is preliminary data.</text>
</comment>
<reference evidence="2 3" key="1">
    <citation type="submission" date="2016-06" db="EMBL/GenBank/DDBJ databases">
        <title>Domibacillus iocasae genome sequencing.</title>
        <authorList>
            <person name="Verma A."/>
            <person name="Pal Y."/>
            <person name="Ojha A.K."/>
            <person name="Krishnamurthi S."/>
        </authorList>
    </citation>
    <scope>NUCLEOTIDE SEQUENCE [LARGE SCALE GENOMIC DNA]</scope>
    <source>
        <strain evidence="2 3">DSM 29979</strain>
    </source>
</reference>
<dbReference type="Pfam" id="PF26310">
    <property type="entry name" value="YczF"/>
    <property type="match status" value="1"/>
</dbReference>
<sequence>MKVLGISLMILLLLMAFSMGWDVFLSNVDFNTSLKNTTNPFLVMELAELAVFFLILLSVFVSPVRSFYQKRKKANEENNQQHPKNQ</sequence>
<dbReference type="Proteomes" id="UP000095658">
    <property type="component" value="Unassembled WGS sequence"/>
</dbReference>
<organism evidence="2 3">
    <name type="scientific">Domibacillus iocasae</name>
    <dbReference type="NCBI Taxonomy" id="1714016"/>
    <lineage>
        <taxon>Bacteria</taxon>
        <taxon>Bacillati</taxon>
        <taxon>Bacillota</taxon>
        <taxon>Bacilli</taxon>
        <taxon>Bacillales</taxon>
        <taxon>Bacillaceae</taxon>
        <taxon>Domibacillus</taxon>
    </lineage>
</organism>
<proteinExistence type="predicted"/>
<name>A0A1E7DU46_9BACI</name>
<evidence type="ECO:0000313" key="3">
    <source>
        <dbReference type="Proteomes" id="UP000095658"/>
    </source>
</evidence>
<keyword evidence="1" id="KW-1133">Transmembrane helix</keyword>
<keyword evidence="1" id="KW-0472">Membrane</keyword>
<keyword evidence="3" id="KW-1185">Reference proteome</keyword>
<dbReference type="STRING" id="1714016.BA724_00680"/>
<gene>
    <name evidence="2" type="ORF">BA724_00680</name>
</gene>
<dbReference type="InterPro" id="IPR058725">
    <property type="entry name" value="YczF"/>
</dbReference>
<evidence type="ECO:0000313" key="2">
    <source>
        <dbReference type="EMBL" id="OES46606.1"/>
    </source>
</evidence>
<dbReference type="AlphaFoldDB" id="A0A1E7DU46"/>
<accession>A0A1E7DU46</accession>
<feature type="transmembrane region" description="Helical" evidence="1">
    <location>
        <begin position="42"/>
        <end position="64"/>
    </location>
</feature>
<dbReference type="EMBL" id="MAMP01000001">
    <property type="protein sequence ID" value="OES46606.1"/>
    <property type="molecule type" value="Genomic_DNA"/>
</dbReference>
<keyword evidence="1" id="KW-0812">Transmembrane</keyword>
<protein>
    <submittedName>
        <fullName evidence="2">Uncharacterized protein</fullName>
    </submittedName>
</protein>
<evidence type="ECO:0000256" key="1">
    <source>
        <dbReference type="SAM" id="Phobius"/>
    </source>
</evidence>